<proteinExistence type="predicted"/>
<dbReference type="EMBL" id="JANBVB010000086">
    <property type="protein sequence ID" value="KAJ2897935.1"/>
    <property type="molecule type" value="Genomic_DNA"/>
</dbReference>
<sequence length="484" mass="54003">MVRPLNIAFVHPDLGIGGAERLVVDAAISLQKRGHRVAIYTMHHDISHCFAETRDGTLDVRVGGNWLVPRSIGGRLYILCTILRSLMLARQVANDAEKYDALFVDQLSAPIPLLKYTGAHIFFYCHFPDYLLARRDSLWQKLYRAPFDLLEEFTTGEADEIVVNSRFTQETFRMAFPHLGKIPKVLTPALNFETYDRPVDNDDPLLRALRTQKHIVLSINRFERKKDIALALKAFALCLNEKSKRIAANTCLLVLAGGWDPRVVENTQYLNELDAQAKQLGLCTRTIAPSRASKEARSLLPEGTISAPTVFDDDDDDGDDDASKAEQMALVDVLFLPSFSENQRAFLLSVARCVVYTPTNEHLGIVPLESMYMRVPVVAVNSGGPRETIQHGVTGYLCEPTADEFAAAISKLLSMKDDRWQAMGDAGHDRVKITFGLDSFGAKLEQLIVGMLQRPTRASVVLGVLMTLFIICTVGLTLLLTWWL</sequence>
<evidence type="ECO:0000313" key="1">
    <source>
        <dbReference type="EMBL" id="KAJ2897935.1"/>
    </source>
</evidence>
<gene>
    <name evidence="1" type="primary">ALG2</name>
    <name evidence="1" type="ORF">IWW38_001558</name>
</gene>
<keyword evidence="2" id="KW-1185">Reference proteome</keyword>
<protein>
    <submittedName>
        <fullName evidence="1">Alpha-1,3-mannosyltransferase-like protein</fullName>
    </submittedName>
</protein>
<comment type="caution">
    <text evidence="1">The sequence shown here is derived from an EMBL/GenBank/DDBJ whole genome shotgun (WGS) entry which is preliminary data.</text>
</comment>
<dbReference type="Proteomes" id="UP001139981">
    <property type="component" value="Unassembled WGS sequence"/>
</dbReference>
<evidence type="ECO:0000313" key="2">
    <source>
        <dbReference type="Proteomes" id="UP001139981"/>
    </source>
</evidence>
<name>A0ACC1M7P6_9FUNG</name>
<reference evidence="1" key="1">
    <citation type="submission" date="2022-07" db="EMBL/GenBank/DDBJ databases">
        <title>Phylogenomic reconstructions and comparative analyses of Kickxellomycotina fungi.</title>
        <authorList>
            <person name="Reynolds N.K."/>
            <person name="Stajich J.E."/>
            <person name="Barry K."/>
            <person name="Grigoriev I.V."/>
            <person name="Crous P."/>
            <person name="Smith M.E."/>
        </authorList>
    </citation>
    <scope>NUCLEOTIDE SEQUENCE</scope>
    <source>
        <strain evidence="1">CBS 190363</strain>
    </source>
</reference>
<accession>A0ACC1M7P6</accession>
<organism evidence="1 2">
    <name type="scientific">Coemansia aciculifera</name>
    <dbReference type="NCBI Taxonomy" id="417176"/>
    <lineage>
        <taxon>Eukaryota</taxon>
        <taxon>Fungi</taxon>
        <taxon>Fungi incertae sedis</taxon>
        <taxon>Zoopagomycota</taxon>
        <taxon>Kickxellomycotina</taxon>
        <taxon>Kickxellomycetes</taxon>
        <taxon>Kickxellales</taxon>
        <taxon>Kickxellaceae</taxon>
        <taxon>Coemansia</taxon>
    </lineage>
</organism>